<accession>A0AAV4VMY0</accession>
<evidence type="ECO:0000313" key="2">
    <source>
        <dbReference type="Proteomes" id="UP001054837"/>
    </source>
</evidence>
<proteinExistence type="predicted"/>
<organism evidence="1 2">
    <name type="scientific">Caerostris darwini</name>
    <dbReference type="NCBI Taxonomy" id="1538125"/>
    <lineage>
        <taxon>Eukaryota</taxon>
        <taxon>Metazoa</taxon>
        <taxon>Ecdysozoa</taxon>
        <taxon>Arthropoda</taxon>
        <taxon>Chelicerata</taxon>
        <taxon>Arachnida</taxon>
        <taxon>Araneae</taxon>
        <taxon>Araneomorphae</taxon>
        <taxon>Entelegynae</taxon>
        <taxon>Araneoidea</taxon>
        <taxon>Araneidae</taxon>
        <taxon>Caerostris</taxon>
    </lineage>
</organism>
<comment type="caution">
    <text evidence="1">The sequence shown here is derived from an EMBL/GenBank/DDBJ whole genome shotgun (WGS) entry which is preliminary data.</text>
</comment>
<evidence type="ECO:0000313" key="1">
    <source>
        <dbReference type="EMBL" id="GIY71722.1"/>
    </source>
</evidence>
<gene>
    <name evidence="1" type="ORF">CDAR_290861</name>
</gene>
<protein>
    <submittedName>
        <fullName evidence="1">Uncharacterized protein</fullName>
    </submittedName>
</protein>
<sequence>METPPIHAWYNRQVPGVAFNIKADRVIQITNSRFANRHIKYFSFDKGQKSFLICSLNCNSEQAISEQLVKCVGLDRDGVNIGPRIVYDIFEDCWDCGLDLPCSYIMWNKTIIT</sequence>
<dbReference type="AlphaFoldDB" id="A0AAV4VMY0"/>
<name>A0AAV4VMY0_9ARAC</name>
<reference evidence="1 2" key="1">
    <citation type="submission" date="2021-06" db="EMBL/GenBank/DDBJ databases">
        <title>Caerostris darwini draft genome.</title>
        <authorList>
            <person name="Kono N."/>
            <person name="Arakawa K."/>
        </authorList>
    </citation>
    <scope>NUCLEOTIDE SEQUENCE [LARGE SCALE GENOMIC DNA]</scope>
</reference>
<keyword evidence="2" id="KW-1185">Reference proteome</keyword>
<dbReference type="EMBL" id="BPLQ01013374">
    <property type="protein sequence ID" value="GIY71722.1"/>
    <property type="molecule type" value="Genomic_DNA"/>
</dbReference>
<dbReference type="Proteomes" id="UP001054837">
    <property type="component" value="Unassembled WGS sequence"/>
</dbReference>